<sequence length="98" mass="11133">MSQAKEYRYFLTYSGVRMPLKLVEPLAESELGNRNTYFRVSYDASGRIATCEKLVYGEVELSHQYAYRDDGSLLRARVELGDEVTEVDCDENGAPVRA</sequence>
<evidence type="ECO:0008006" key="3">
    <source>
        <dbReference type="Google" id="ProtNLM"/>
    </source>
</evidence>
<dbReference type="InterPro" id="IPR046154">
    <property type="entry name" value="DUF6156"/>
</dbReference>
<dbReference type="Proteomes" id="UP001317629">
    <property type="component" value="Chromosome"/>
</dbReference>
<dbReference type="EMBL" id="AP027142">
    <property type="protein sequence ID" value="BDV32733.1"/>
    <property type="molecule type" value="Genomic_DNA"/>
</dbReference>
<name>A0ABM8E4A7_9HYPH</name>
<keyword evidence="2" id="KW-1185">Reference proteome</keyword>
<evidence type="ECO:0000313" key="2">
    <source>
        <dbReference type="Proteomes" id="UP001317629"/>
    </source>
</evidence>
<proteinExistence type="predicted"/>
<dbReference type="Pfam" id="PF19653">
    <property type="entry name" value="DUF6156"/>
    <property type="match status" value="1"/>
</dbReference>
<dbReference type="RefSeq" id="WP_281929911.1">
    <property type="nucleotide sequence ID" value="NZ_AP027142.1"/>
</dbReference>
<organism evidence="1 2">
    <name type="scientific">Methylocystis iwaonis</name>
    <dbReference type="NCBI Taxonomy" id="2885079"/>
    <lineage>
        <taxon>Bacteria</taxon>
        <taxon>Pseudomonadati</taxon>
        <taxon>Pseudomonadota</taxon>
        <taxon>Alphaproteobacteria</taxon>
        <taxon>Hyphomicrobiales</taxon>
        <taxon>Methylocystaceae</taxon>
        <taxon>Methylocystis</taxon>
    </lineage>
</organism>
<accession>A0ABM8E4A7</accession>
<protein>
    <recommendedName>
        <fullName evidence="3">YD repeat-containing protein</fullName>
    </recommendedName>
</protein>
<gene>
    <name evidence="1" type="ORF">SS37A_02620</name>
</gene>
<reference evidence="1 2" key="1">
    <citation type="journal article" date="2023" name="Int. J. Syst. Evol. Microbiol.">
        <title>Methylocystis iwaonis sp. nov., a type II methane-oxidizing bacterium from surface soil of a rice paddy field in Japan, and emended description of the genus Methylocystis (ex Whittenbury et al. 1970) Bowman et al. 1993.</title>
        <authorList>
            <person name="Kaise H."/>
            <person name="Sawadogo J.B."/>
            <person name="Alam M.S."/>
            <person name="Ueno C."/>
            <person name="Dianou D."/>
            <person name="Shinjo R."/>
            <person name="Asakawa S."/>
        </authorList>
    </citation>
    <scope>NUCLEOTIDE SEQUENCE [LARGE SCALE GENOMIC DNA]</scope>
    <source>
        <strain evidence="1 2">SS37A-Re</strain>
    </source>
</reference>
<evidence type="ECO:0000313" key="1">
    <source>
        <dbReference type="EMBL" id="BDV32733.1"/>
    </source>
</evidence>